<feature type="compositionally biased region" description="Polar residues" evidence="2">
    <location>
        <begin position="261"/>
        <end position="273"/>
    </location>
</feature>
<sequence length="287" mass="32268">CRELALTKTNLDHVLKLREELQNTLDSKDRKIAEMKTMIARLSSTNDDMVIHLKEKIQLEDELRVMDESNVQLRKKYEKLHLQNTQILMALKRKELEVKSLQKVIEDLKRTFSNDMTALEKPLRHISFSEETPTLNSDTSKLSLFTDSTSSKKGGSSGPNNTSIESDEGVFSESIALPKAIRPKNNDAPTPVSNTSLKSIQEIRYGENAASVKETLNAKVNEFLERMRKNSHIDVSLPEGPHKESFDEMSIPLDLTDDTESTSAEKTLTSKLQESSLNLSSNESSSS</sequence>
<name>A0A0K2V147_LEPSM</name>
<keyword evidence="1" id="KW-0175">Coiled coil</keyword>
<proteinExistence type="predicted"/>
<dbReference type="EMBL" id="HACA01026674">
    <property type="protein sequence ID" value="CDW44035.1"/>
    <property type="molecule type" value="Transcribed_RNA"/>
</dbReference>
<protein>
    <submittedName>
        <fullName evidence="3">Uncharacterized protein</fullName>
    </submittedName>
</protein>
<feature type="compositionally biased region" description="Low complexity" evidence="2">
    <location>
        <begin position="148"/>
        <end position="163"/>
    </location>
</feature>
<feature type="coiled-coil region" evidence="1">
    <location>
        <begin position="11"/>
        <end position="111"/>
    </location>
</feature>
<feature type="compositionally biased region" description="Low complexity" evidence="2">
    <location>
        <begin position="274"/>
        <end position="287"/>
    </location>
</feature>
<feature type="region of interest" description="Disordered" evidence="2">
    <location>
        <begin position="234"/>
        <end position="287"/>
    </location>
</feature>
<evidence type="ECO:0000256" key="1">
    <source>
        <dbReference type="SAM" id="Coils"/>
    </source>
</evidence>
<evidence type="ECO:0000313" key="3">
    <source>
        <dbReference type="EMBL" id="CDW44035.1"/>
    </source>
</evidence>
<feature type="compositionally biased region" description="Polar residues" evidence="2">
    <location>
        <begin position="130"/>
        <end position="147"/>
    </location>
</feature>
<evidence type="ECO:0000256" key="2">
    <source>
        <dbReference type="SAM" id="MobiDB-lite"/>
    </source>
</evidence>
<feature type="region of interest" description="Disordered" evidence="2">
    <location>
        <begin position="130"/>
        <end position="169"/>
    </location>
</feature>
<dbReference type="OrthoDB" id="67059at2759"/>
<dbReference type="AlphaFoldDB" id="A0A0K2V147"/>
<organism evidence="3">
    <name type="scientific">Lepeophtheirus salmonis</name>
    <name type="common">Salmon louse</name>
    <name type="synonym">Caligus salmonis</name>
    <dbReference type="NCBI Taxonomy" id="72036"/>
    <lineage>
        <taxon>Eukaryota</taxon>
        <taxon>Metazoa</taxon>
        <taxon>Ecdysozoa</taxon>
        <taxon>Arthropoda</taxon>
        <taxon>Crustacea</taxon>
        <taxon>Multicrustacea</taxon>
        <taxon>Hexanauplia</taxon>
        <taxon>Copepoda</taxon>
        <taxon>Siphonostomatoida</taxon>
        <taxon>Caligidae</taxon>
        <taxon>Lepeophtheirus</taxon>
    </lineage>
</organism>
<feature type="non-terminal residue" evidence="3">
    <location>
        <position position="1"/>
    </location>
</feature>
<reference evidence="3" key="1">
    <citation type="submission" date="2014-05" db="EMBL/GenBank/DDBJ databases">
        <authorList>
            <person name="Chronopoulou M."/>
        </authorList>
    </citation>
    <scope>NUCLEOTIDE SEQUENCE</scope>
    <source>
        <tissue evidence="3">Whole organism</tissue>
    </source>
</reference>
<accession>A0A0K2V147</accession>